<feature type="signal peptide" evidence="3">
    <location>
        <begin position="1"/>
        <end position="19"/>
    </location>
</feature>
<organism evidence="5 6">
    <name type="scientific">Myxococcus xanthus (strain DK1622)</name>
    <dbReference type="NCBI Taxonomy" id="246197"/>
    <lineage>
        <taxon>Bacteria</taxon>
        <taxon>Pseudomonadati</taxon>
        <taxon>Myxococcota</taxon>
        <taxon>Myxococcia</taxon>
        <taxon>Myxococcales</taxon>
        <taxon>Cystobacterineae</taxon>
        <taxon>Myxococcaceae</taxon>
        <taxon>Myxococcus</taxon>
    </lineage>
</organism>
<dbReference type="AlphaFoldDB" id="Q1D2V8"/>
<feature type="chain" id="PRO_5004188172" description="SbsA Ig-like domain-containing protein" evidence="3">
    <location>
        <begin position="20"/>
        <end position="450"/>
    </location>
</feature>
<evidence type="ECO:0000256" key="3">
    <source>
        <dbReference type="SAM" id="SignalP"/>
    </source>
</evidence>
<dbReference type="Gene3D" id="2.60.40.1220">
    <property type="match status" value="1"/>
</dbReference>
<dbReference type="PROSITE" id="PS51257">
    <property type="entry name" value="PROKAR_LIPOPROTEIN"/>
    <property type="match status" value="1"/>
</dbReference>
<evidence type="ECO:0000256" key="1">
    <source>
        <dbReference type="ARBA" id="ARBA00022729"/>
    </source>
</evidence>
<feature type="domain" description="SbsA Ig-like" evidence="4">
    <location>
        <begin position="150"/>
        <end position="251"/>
    </location>
</feature>
<feature type="domain" description="SbsA Ig-like" evidence="4">
    <location>
        <begin position="51"/>
        <end position="144"/>
    </location>
</feature>
<sequence>MHYRRRFFSLLFVFSTATACINVPEVEPLPNGPEADAGTQPDAGSEEPRTLTLLNTLPAGGSTQVPIDTQFVLTFSSPIEEDSLNVTIQPQVTLARTEWAHQGATAIVHPAAALAENTTYTVTVNAENGAGQSLTGTRSFTFTTTGPAPDTTAPTLLNTTPGQAAIGVARDTVIEVLFSEPMDKNSVQAAFAITSPAGLNSGSFSWNEAETVMTYTSPASAAYGATIAWQISTFAKDKNGNALQDLAKQEFRIVRQATMTMPLIYSASGTITAGSSVRHYRSYNTYELERIGDNGAQQGSRLFLAFKLDTLPLDTIRINRATVRWWLSLRLGNPFEKLGPLLLEPVDVGESLPQSHAEETENPVLTAAYTARPLAPGFTIAEADTGTPGQFDVTSYVTTNWSRRDEANYRSQFRIRFTSETDNDRDTDELRSSPTTHPTLADLEVIYEYP</sequence>
<dbReference type="KEGG" id="mxa:MXAN_4856"/>
<dbReference type="HOGENOM" id="CLU_608100_0_0_7"/>
<name>Q1D2V8_MYXXD</name>
<protein>
    <recommendedName>
        <fullName evidence="4">SbsA Ig-like domain-containing protein</fullName>
    </recommendedName>
</protein>
<dbReference type="STRING" id="246197.MXAN_4856"/>
<dbReference type="GeneID" id="41362150"/>
<evidence type="ECO:0000313" key="5">
    <source>
        <dbReference type="EMBL" id="ABF90726.1"/>
    </source>
</evidence>
<keyword evidence="1 3" id="KW-0732">Signal</keyword>
<proteinExistence type="predicted"/>
<dbReference type="RefSeq" id="WP_011554840.1">
    <property type="nucleotide sequence ID" value="NC_008095.1"/>
</dbReference>
<dbReference type="Proteomes" id="UP000002402">
    <property type="component" value="Chromosome"/>
</dbReference>
<dbReference type="Gene3D" id="2.60.40.3710">
    <property type="match status" value="1"/>
</dbReference>
<feature type="region of interest" description="Disordered" evidence="2">
    <location>
        <begin position="28"/>
        <end position="47"/>
    </location>
</feature>
<keyword evidence="6" id="KW-1185">Reference proteome</keyword>
<dbReference type="InterPro" id="IPR032812">
    <property type="entry name" value="SbsA_Ig"/>
</dbReference>
<accession>Q1D2V8</accession>
<dbReference type="EMBL" id="CP000113">
    <property type="protein sequence ID" value="ABF90726.1"/>
    <property type="molecule type" value="Genomic_DNA"/>
</dbReference>
<dbReference type="EnsemblBacteria" id="ABF90726">
    <property type="protein sequence ID" value="ABF90726"/>
    <property type="gene ID" value="MXAN_4856"/>
</dbReference>
<dbReference type="InterPro" id="IPR014755">
    <property type="entry name" value="Cu-Rt/internalin_Ig-like"/>
</dbReference>
<evidence type="ECO:0000313" key="6">
    <source>
        <dbReference type="Proteomes" id="UP000002402"/>
    </source>
</evidence>
<reference evidence="5 6" key="1">
    <citation type="journal article" date="2006" name="Proc. Natl. Acad. Sci. U.S.A.">
        <title>Evolution of sensory complexity recorded in a myxobacterial genome.</title>
        <authorList>
            <person name="Goldman B.S."/>
            <person name="Nierman W.C."/>
            <person name="Kaiser D."/>
            <person name="Slater S.C."/>
            <person name="Durkin A.S."/>
            <person name="Eisen J.A."/>
            <person name="Ronning C.M."/>
            <person name="Barbazuk W.B."/>
            <person name="Blanchard M."/>
            <person name="Field C."/>
            <person name="Halling C."/>
            <person name="Hinkle G."/>
            <person name="Iartchuk O."/>
            <person name="Kim H.S."/>
            <person name="Mackenzie C."/>
            <person name="Madupu R."/>
            <person name="Miller N."/>
            <person name="Shvartsbeyn A."/>
            <person name="Sullivan S.A."/>
            <person name="Vaudin M."/>
            <person name="Wiegand R."/>
            <person name="Kaplan H.B."/>
        </authorList>
    </citation>
    <scope>NUCLEOTIDE SEQUENCE [LARGE SCALE GENOMIC DNA]</scope>
    <source>
        <strain evidence="6">DK1622</strain>
    </source>
</reference>
<evidence type="ECO:0000259" key="4">
    <source>
        <dbReference type="Pfam" id="PF13205"/>
    </source>
</evidence>
<evidence type="ECO:0000256" key="2">
    <source>
        <dbReference type="SAM" id="MobiDB-lite"/>
    </source>
</evidence>
<gene>
    <name evidence="5" type="ordered locus">MXAN_4856</name>
</gene>
<dbReference type="eggNOG" id="COG2372">
    <property type="taxonomic scope" value="Bacteria"/>
</dbReference>
<dbReference type="Pfam" id="PF13205">
    <property type="entry name" value="Big_5"/>
    <property type="match status" value="2"/>
</dbReference>